<dbReference type="InterPro" id="IPR056823">
    <property type="entry name" value="TEN-like_YD-shell"/>
</dbReference>
<keyword evidence="1" id="KW-0732">Signal</keyword>
<evidence type="ECO:0000256" key="1">
    <source>
        <dbReference type="ARBA" id="ARBA00022729"/>
    </source>
</evidence>
<sequence length="1778" mass="196090">MNVCLSSITSSCNNSVYRKYTLEYDGRFSKKIEEWARLVKVVEENGKGEALPPVILNWNIPTDSYIRTSKINVSTSDSRSYIEEGEKSFLAVDLTGDGISDIVRMSPVKVVEAVWNGGKKWHNETCVYISRSRVGPAGNVTYENPIVFSLPASFSMGDLDMVIGGTSAMDFDGDGYNDLVMPYHNQADGHWNEEDFYIILGADVVAGRAGRVKVFPIQLQTSDDKPLFTILDTDGNGKDDVICVERDKKDGFYPATIVKLKDGTQLDRTEFKITLPDDPKRMFVGDYNNDGLSDLIFLYDDGYKIYYNNGGTPTAVKFAETSTKSGTDFCDHWRVLQGDFDGDGLIDFVYNVSGESYLWIAHNNGDGTFTSSKTVNIGVVEGFSGKDDDRFSISVCDINHDGRSDVMVAKSQYKKGSFPGYKTKYVNTPVKWLVSTGRALELIHSYIKDREEDAREITIFMGDFDGDGYMELANYGSKLNSTDDTFDEKINVYKIGDGMSSFGKIVSIMDGMDNTSRIQYAYTTNPLVYKRTLPQQYPVNTYTLPLSVVAMVTVDDGAVGSRTTKYFYEDLRIHIAGRGMLGFNTVIKENTTLGTREVTDITRWDEKHWVPTEVKITNTIGGSSSVVITKSTIAEQGKRNYFAYVAQKDVTDLDGNTATTITHYDVEKGVVTDETVKNGGEDMYKKVSYSGFQNKAGAWLPTTLTMIQKHKDDSSPFTTVTTYGYDDKGNTLTTTINSGTGLALKTTSTYDVYGNVLSSVATGSGVKAVTKCNDYDPSGRFIVKTYTYPASAVNTFTYDIWGNLLTESDVTDPSNPLTAKHTYDGWGRKLSLLAPDGTLTAYETGWGTADAKKYYVKEATIGKPAVTTWYDKGGHEVLRESTGIRGVPVVKTTAYNHRGEVTRISNKTGLLVITQTLAYDERGRVVSEESSSGKSTSYTYGNRTVTSTTAGHSYTKTTDAWGNVIKATDPVGEVTYTYFSNGKPSRVKTNGSTVTMDYDAAGNQTKLTDPDAGTTTYTYAADGALLTQIDGRGIKTSNTYDDLGRLSSARLGQHTVTYVYGTSGNEKLRLVSKAMGGNAVEYTHDRFGRVIAEKRSISGNGTFVFSYEYNSKNQLAKTRYPGGLEVTYSYDDNGFKTETAANGSTINKQESYNGLVTANLFKKALRAVRRLDGRGFECNAMLINGATQIECLTTEYEGTTGNLLSRKRNQGLVESFEYDNLDRLTGVKEGNTERMRISYAPNGNILSKTGVGNYSYEETNYPHAVAEVDNTDGKIPSDVLTTSFNDFGKIQLIADEGKKLRMDFVYGPDRERWISELSKDGADIRTTIYAGNYEKVTEKGITHEFYYLDGNTILIKENGAFKSYLAFTDNLGSIISVIDENGAKVFEASYDAWGRQTVTLNSIGLHRGYTRHEMLNEFDIINMNGRLYDPVLGRFFSPDNYVQLPDNSQSFNRYSYCLNNPLKYTDHSGELFGIDDAVFAFALFGVANSMMQAAYNGKNVLSAGLLSLAYSAATYGIGSLLGNVGGLGRELLRAGMHGLAGGLYGLANNEKFGSSFLSGALSSGIGSFAQGVHINGGLMLASTTTMGGLAAWVTGGDFLQGAIQGMMIGALNHAQHDQYDPMNNPEAAKVRSRNRIKKDPKYKQKIISEIQKDGKLSFEEAFYWYGYGDGSDIYVDASKLDLEKIDITNRKVGEHWSIQTLTSSGNYSVGLVYGRITVEYQGNNSFRILPDTYDFDIHTDNFFNWHTIKRNIETIGAGILHGTGTPFKIIFNGLYHNK</sequence>
<dbReference type="NCBIfam" id="TIGR03696">
    <property type="entry name" value="Rhs_assc_core"/>
    <property type="match status" value="1"/>
</dbReference>
<dbReference type="InterPro" id="IPR050708">
    <property type="entry name" value="T6SS_VgrG/RHS"/>
</dbReference>
<proteinExistence type="predicted"/>
<dbReference type="Proteomes" id="UP000664265">
    <property type="component" value="Unassembled WGS sequence"/>
</dbReference>
<dbReference type="InterPro" id="IPR022385">
    <property type="entry name" value="Rhs_assc_core"/>
</dbReference>
<comment type="caution">
    <text evidence="4">The sequence shown here is derived from an EMBL/GenBank/DDBJ whole genome shotgun (WGS) entry which is preliminary data.</text>
</comment>
<organism evidence="4 5">
    <name type="scientific">Prevotella illustrans</name>
    <dbReference type="NCBI Taxonomy" id="2800387"/>
    <lineage>
        <taxon>Bacteria</taxon>
        <taxon>Pseudomonadati</taxon>
        <taxon>Bacteroidota</taxon>
        <taxon>Bacteroidia</taxon>
        <taxon>Bacteroidales</taxon>
        <taxon>Prevotellaceae</taxon>
        <taxon>Prevotella</taxon>
    </lineage>
</organism>
<feature type="domain" description="Teneurin-like YD-shell" evidence="3">
    <location>
        <begin position="1212"/>
        <end position="1461"/>
    </location>
</feature>
<evidence type="ECO:0000313" key="4">
    <source>
        <dbReference type="EMBL" id="MBO1363513.1"/>
    </source>
</evidence>
<evidence type="ECO:0000256" key="2">
    <source>
        <dbReference type="ARBA" id="ARBA00022737"/>
    </source>
</evidence>
<dbReference type="Gene3D" id="2.180.10.10">
    <property type="entry name" value="RHS repeat-associated core"/>
    <property type="match status" value="2"/>
</dbReference>
<dbReference type="Pfam" id="PF25023">
    <property type="entry name" value="TEN_YD-shell"/>
    <property type="match status" value="1"/>
</dbReference>
<name>A0ABS3M5Q7_9BACT</name>
<gene>
    <name evidence="4" type="ORF">JHU38_06975</name>
</gene>
<dbReference type="InterPro" id="IPR031325">
    <property type="entry name" value="RHS_repeat"/>
</dbReference>
<dbReference type="Pfam" id="PF05593">
    <property type="entry name" value="RHS_repeat"/>
    <property type="match status" value="1"/>
</dbReference>
<reference evidence="4 5" key="1">
    <citation type="submission" date="2021-01" db="EMBL/GenBank/DDBJ databases">
        <title>Prevotella A2931 sp. nov.</title>
        <authorList>
            <person name="Buhl M."/>
            <person name="Oberhettinger P."/>
        </authorList>
    </citation>
    <scope>NUCLEOTIDE SEQUENCE [LARGE SCALE GENOMIC DNA]</scope>
    <source>
        <strain evidence="4 5">A2931</strain>
    </source>
</reference>
<dbReference type="RefSeq" id="WP_107581073.1">
    <property type="nucleotide sequence ID" value="NZ_JAERMS010000018.1"/>
</dbReference>
<dbReference type="PANTHER" id="PTHR32305:SF15">
    <property type="entry name" value="PROTEIN RHSA-RELATED"/>
    <property type="match status" value="1"/>
</dbReference>
<dbReference type="Gene3D" id="2.130.10.130">
    <property type="entry name" value="Integrin alpha, N-terminal"/>
    <property type="match status" value="2"/>
</dbReference>
<dbReference type="PANTHER" id="PTHR32305">
    <property type="match status" value="1"/>
</dbReference>
<evidence type="ECO:0000313" key="5">
    <source>
        <dbReference type="Proteomes" id="UP000664265"/>
    </source>
</evidence>
<keyword evidence="5" id="KW-1185">Reference proteome</keyword>
<keyword evidence="2" id="KW-0677">Repeat</keyword>
<protein>
    <submittedName>
        <fullName evidence="4">VCBS repeat-containing protein</fullName>
    </submittedName>
</protein>
<dbReference type="SUPFAM" id="SSF69318">
    <property type="entry name" value="Integrin alpha N-terminal domain"/>
    <property type="match status" value="1"/>
</dbReference>
<dbReference type="InterPro" id="IPR028994">
    <property type="entry name" value="Integrin_alpha_N"/>
</dbReference>
<evidence type="ECO:0000259" key="3">
    <source>
        <dbReference type="Pfam" id="PF25023"/>
    </source>
</evidence>
<dbReference type="EMBL" id="JAERMS010000018">
    <property type="protein sequence ID" value="MBO1363513.1"/>
    <property type="molecule type" value="Genomic_DNA"/>
</dbReference>
<accession>A0ABS3M5Q7</accession>
<dbReference type="InterPro" id="IPR013517">
    <property type="entry name" value="FG-GAP"/>
</dbReference>
<dbReference type="Pfam" id="PF13517">
    <property type="entry name" value="FG-GAP_3"/>
    <property type="match status" value="2"/>
</dbReference>